<dbReference type="InterPro" id="IPR039261">
    <property type="entry name" value="FNR_nucleotide-bd"/>
</dbReference>
<dbReference type="EMBL" id="MEUX01000015">
    <property type="protein sequence ID" value="OGC47421.1"/>
    <property type="molecule type" value="Genomic_DNA"/>
</dbReference>
<organism evidence="1 2">
    <name type="scientific">candidate division WWE3 bacterium RIFCSPHIGHO2_01_FULL_35_17</name>
    <dbReference type="NCBI Taxonomy" id="1802614"/>
    <lineage>
        <taxon>Bacteria</taxon>
        <taxon>Katanobacteria</taxon>
    </lineage>
</organism>
<reference evidence="1 2" key="1">
    <citation type="journal article" date="2016" name="Nat. Commun.">
        <title>Thousands of microbial genomes shed light on interconnected biogeochemical processes in an aquifer system.</title>
        <authorList>
            <person name="Anantharaman K."/>
            <person name="Brown C.T."/>
            <person name="Hug L.A."/>
            <person name="Sharon I."/>
            <person name="Castelle C.J."/>
            <person name="Probst A.J."/>
            <person name="Thomas B.C."/>
            <person name="Singh A."/>
            <person name="Wilkins M.J."/>
            <person name="Karaoz U."/>
            <person name="Brodie E.L."/>
            <person name="Williams K.H."/>
            <person name="Hubbard S.S."/>
            <person name="Banfield J.F."/>
        </authorList>
    </citation>
    <scope>NUCLEOTIDE SEQUENCE [LARGE SCALE GENOMIC DNA]</scope>
</reference>
<protein>
    <recommendedName>
        <fullName evidence="3">Oxidoreductase FAD/NAD(P)-binding domain-containing protein</fullName>
    </recommendedName>
</protein>
<evidence type="ECO:0008006" key="3">
    <source>
        <dbReference type="Google" id="ProtNLM"/>
    </source>
</evidence>
<dbReference type="AlphaFoldDB" id="A0A1F4UR12"/>
<dbReference type="SUPFAM" id="SSF52343">
    <property type="entry name" value="Ferredoxin reductase-like, C-terminal NADP-linked domain"/>
    <property type="match status" value="1"/>
</dbReference>
<name>A0A1F4UR12_UNCKA</name>
<dbReference type="GO" id="GO:0016491">
    <property type="term" value="F:oxidoreductase activity"/>
    <property type="evidence" value="ECO:0007669"/>
    <property type="project" value="InterPro"/>
</dbReference>
<dbReference type="Proteomes" id="UP000176444">
    <property type="component" value="Unassembled WGS sequence"/>
</dbReference>
<gene>
    <name evidence="1" type="ORF">A2713_02305</name>
</gene>
<sequence>MIRFAAEEKLAHPIILLYSNRDEQSAPYLKELKLIEEKNPYFQLKNKFGRVDAEFIKEVVKDLNEPLWYVTGPEPMVVAIKDLLFHLGINQGKIYSEEFLGY</sequence>
<comment type="caution">
    <text evidence="1">The sequence shown here is derived from an EMBL/GenBank/DDBJ whole genome shotgun (WGS) entry which is preliminary data.</text>
</comment>
<proteinExistence type="predicted"/>
<evidence type="ECO:0000313" key="1">
    <source>
        <dbReference type="EMBL" id="OGC47421.1"/>
    </source>
</evidence>
<evidence type="ECO:0000313" key="2">
    <source>
        <dbReference type="Proteomes" id="UP000176444"/>
    </source>
</evidence>
<accession>A0A1F4UR12</accession>
<dbReference type="Gene3D" id="3.40.50.80">
    <property type="entry name" value="Nucleotide-binding domain of ferredoxin-NADP reductase (FNR) module"/>
    <property type="match status" value="1"/>
</dbReference>